<dbReference type="Gene3D" id="2.60.40.1120">
    <property type="entry name" value="Carboxypeptidase-like, regulatory domain"/>
    <property type="match status" value="1"/>
</dbReference>
<accession>A0A7X9S129</accession>
<dbReference type="PROSITE" id="PS51257">
    <property type="entry name" value="PROKAR_LIPOPROTEIN"/>
    <property type="match status" value="1"/>
</dbReference>
<evidence type="ECO:0000313" key="3">
    <source>
        <dbReference type="Proteomes" id="UP000576082"/>
    </source>
</evidence>
<reference evidence="2 3" key="1">
    <citation type="submission" date="2020-04" db="EMBL/GenBank/DDBJ databases">
        <title>Flammeovirga sp. SR4, a novel species isolated from seawater.</title>
        <authorList>
            <person name="Wang X."/>
        </authorList>
    </citation>
    <scope>NUCLEOTIDE SEQUENCE [LARGE SCALE GENOMIC DNA]</scope>
    <source>
        <strain evidence="2 3">ATCC 23126</strain>
    </source>
</reference>
<comment type="caution">
    <text evidence="2">The sequence shown here is derived from an EMBL/GenBank/DDBJ whole genome shotgun (WGS) entry which is preliminary data.</text>
</comment>
<keyword evidence="3" id="KW-1185">Reference proteome</keyword>
<feature type="domain" description="DUF3823" evidence="1">
    <location>
        <begin position="32"/>
        <end position="111"/>
    </location>
</feature>
<sequence length="258" mass="29651">MKNIHKKYYLLYLLGALFFSCEMDNYPFPDTKIKGKVIDAVTGEPIQIQQTGGINVRPLLRLYQISDQYNSTPMVVNIQQDGTVEDHFMFAGKYKAVIYGGAFYEGDTVIIDTDAATDENDAFFTLEATPFIRVDFRIEGTKLIFSADKGDDRYKEDISMFRMLYNIHPVVAINSAQNQFRGAWSKNVNFANNEDKPETIYEFGSEIEYQLTTDDIPESGTYYFRISARKLNGVSHNYSKIIKLEITEELYSQLPEEF</sequence>
<organism evidence="2 3">
    <name type="scientific">Flammeovirga aprica JL-4</name>
    <dbReference type="NCBI Taxonomy" id="694437"/>
    <lineage>
        <taxon>Bacteria</taxon>
        <taxon>Pseudomonadati</taxon>
        <taxon>Bacteroidota</taxon>
        <taxon>Cytophagia</taxon>
        <taxon>Cytophagales</taxon>
        <taxon>Flammeovirgaceae</taxon>
        <taxon>Flammeovirga</taxon>
    </lineage>
</organism>
<protein>
    <submittedName>
        <fullName evidence="2">DUF3823 domain-containing protein</fullName>
    </submittedName>
</protein>
<dbReference type="InterPro" id="IPR024278">
    <property type="entry name" value="DUF3823_N"/>
</dbReference>
<dbReference type="EMBL" id="JABANE010000162">
    <property type="protein sequence ID" value="NME72450.1"/>
    <property type="molecule type" value="Genomic_DNA"/>
</dbReference>
<dbReference type="AlphaFoldDB" id="A0A7X9S129"/>
<evidence type="ECO:0000313" key="2">
    <source>
        <dbReference type="EMBL" id="NME72450.1"/>
    </source>
</evidence>
<gene>
    <name evidence="2" type="ORF">HHU12_31100</name>
</gene>
<dbReference type="RefSeq" id="WP_169660641.1">
    <property type="nucleotide sequence ID" value="NZ_JABANE010000162.1"/>
</dbReference>
<name>A0A7X9S129_9BACT</name>
<proteinExistence type="predicted"/>
<dbReference type="Pfam" id="PF12866">
    <property type="entry name" value="DUF3823"/>
    <property type="match status" value="1"/>
</dbReference>
<evidence type="ECO:0000259" key="1">
    <source>
        <dbReference type="Pfam" id="PF12866"/>
    </source>
</evidence>
<dbReference type="Proteomes" id="UP000576082">
    <property type="component" value="Unassembled WGS sequence"/>
</dbReference>